<organism evidence="4 5">
    <name type="scientific">Anopheles atroparvus</name>
    <name type="common">European mosquito</name>
    <dbReference type="NCBI Taxonomy" id="41427"/>
    <lineage>
        <taxon>Eukaryota</taxon>
        <taxon>Metazoa</taxon>
        <taxon>Ecdysozoa</taxon>
        <taxon>Arthropoda</taxon>
        <taxon>Hexapoda</taxon>
        <taxon>Insecta</taxon>
        <taxon>Pterygota</taxon>
        <taxon>Neoptera</taxon>
        <taxon>Endopterygota</taxon>
        <taxon>Diptera</taxon>
        <taxon>Nematocera</taxon>
        <taxon>Culicoidea</taxon>
        <taxon>Culicidae</taxon>
        <taxon>Anophelinae</taxon>
        <taxon>Anopheles</taxon>
    </lineage>
</organism>
<feature type="domain" description="Rho-GAP" evidence="3">
    <location>
        <begin position="84"/>
        <end position="277"/>
    </location>
</feature>
<evidence type="ECO:0000313" key="5">
    <source>
        <dbReference type="Proteomes" id="UP000075880"/>
    </source>
</evidence>
<dbReference type="Gene3D" id="1.10.555.10">
    <property type="entry name" value="Rho GTPase activation protein"/>
    <property type="match status" value="1"/>
</dbReference>
<dbReference type="FunFam" id="1.10.555.10:FF:000056">
    <property type="entry name" value="AGAP001687-PB"/>
    <property type="match status" value="1"/>
</dbReference>
<evidence type="ECO:0000256" key="1">
    <source>
        <dbReference type="ARBA" id="ARBA00022468"/>
    </source>
</evidence>
<keyword evidence="1" id="KW-0343">GTPase activation</keyword>
<dbReference type="AlphaFoldDB" id="A0AAG5CYW1"/>
<dbReference type="SMART" id="SM00324">
    <property type="entry name" value="RhoGAP"/>
    <property type="match status" value="1"/>
</dbReference>
<dbReference type="GO" id="GO:0051056">
    <property type="term" value="P:regulation of small GTPase mediated signal transduction"/>
    <property type="evidence" value="ECO:0007669"/>
    <property type="project" value="TreeGrafter"/>
</dbReference>
<protein>
    <recommendedName>
        <fullName evidence="3">Rho-GAP domain-containing protein</fullName>
    </recommendedName>
</protein>
<dbReference type="PROSITE" id="PS50238">
    <property type="entry name" value="RHOGAP"/>
    <property type="match status" value="1"/>
</dbReference>
<name>A0AAG5CYW1_ANOAO</name>
<dbReference type="Proteomes" id="UP000075880">
    <property type="component" value="Unassembled WGS sequence"/>
</dbReference>
<dbReference type="EnsemblMetazoa" id="ENSAATROPT004243">
    <property type="protein sequence ID" value="ENSAATROPP004072"/>
    <property type="gene ID" value="ENSAATROPG003353"/>
</dbReference>
<dbReference type="InterPro" id="IPR008936">
    <property type="entry name" value="Rho_GTPase_activation_prot"/>
</dbReference>
<sequence length="666" mass="72340">MTDVEESIKVRLDQETANRLQDEHPEQFVTLVRMHLSFELDLNTDTENDPTGLDKQKIKKWKGFHKKAKGCTSVKAVSPEAAKTTLTKANIDDLKQLIAFLELEENISQEGIFRKTGSLARQSELKNLLVQGSAFTLDRGDYTAHDCASVLKSFLADLSEPLLTELYYPAYCQVADLFHSKDSQAVARGEDRQLNALQLLLLLLPEENNTLLRCIIELLHRTIQHEATNKMSAENLATLFTPHLICPRKLGPEALHTVAQQMSGIVGFMIKTGLRLFHIPARLATDIRAYFVEQKRRKTMSPEHILNESTTSDSVANTVYTFVDREKTAEAHIMNSTDTALAQLYAHIQSLPESSKKKKLVSKFNRQNGYGTPLQVLMQREKNGSAGSTGAPGGSAGPMKYPRSISDSIKRHIFHKSLMSRTPKRSAGNGCQTPITFQESIMTPRSRKPVILLAGMNGNDQQQLSTTCASFSSLREEDEEADLDPITGSSGGTISTCSSSSSLSSHVDPCVRMLINDTGLPRIADELGLPPADPPHSTGNIGGCGNGVGGGGGGDGSAKGEHESSSLTSTFRDYLLSRSVMPESPADLSFASQSDDFDSSSETLEQLSESKMSESMLYCMNGNEPKDELAGAAAGKGSTGGAPVFSQADNNHHLLGCGSELDETAL</sequence>
<feature type="compositionally biased region" description="Gly residues" evidence="2">
    <location>
        <begin position="540"/>
        <end position="557"/>
    </location>
</feature>
<feature type="region of interest" description="Disordered" evidence="2">
    <location>
        <begin position="527"/>
        <end position="566"/>
    </location>
</feature>
<reference evidence="4" key="1">
    <citation type="submission" date="2024-04" db="UniProtKB">
        <authorList>
            <consortium name="EnsemblMetazoa"/>
        </authorList>
    </citation>
    <scope>IDENTIFICATION</scope>
    <source>
        <strain evidence="4">EBRO</strain>
    </source>
</reference>
<dbReference type="GO" id="GO:0005096">
    <property type="term" value="F:GTPase activator activity"/>
    <property type="evidence" value="ECO:0007669"/>
    <property type="project" value="UniProtKB-KW"/>
</dbReference>
<evidence type="ECO:0000313" key="4">
    <source>
        <dbReference type="EnsemblMetazoa" id="ENSAATROPP004072"/>
    </source>
</evidence>
<dbReference type="PANTHER" id="PTHR14963">
    <property type="entry name" value="RHO GTPASE ACTIVATING PROTEIN 18,19-RELATED"/>
    <property type="match status" value="1"/>
</dbReference>
<dbReference type="GO" id="GO:0007165">
    <property type="term" value="P:signal transduction"/>
    <property type="evidence" value="ECO:0007669"/>
    <property type="project" value="InterPro"/>
</dbReference>
<evidence type="ECO:0000256" key="2">
    <source>
        <dbReference type="SAM" id="MobiDB-lite"/>
    </source>
</evidence>
<evidence type="ECO:0000259" key="3">
    <source>
        <dbReference type="PROSITE" id="PS50238"/>
    </source>
</evidence>
<proteinExistence type="predicted"/>
<dbReference type="InterPro" id="IPR000198">
    <property type="entry name" value="RhoGAP_dom"/>
</dbReference>
<keyword evidence="5" id="KW-1185">Reference proteome</keyword>
<feature type="region of interest" description="Disordered" evidence="2">
    <location>
        <begin position="629"/>
        <end position="651"/>
    </location>
</feature>
<dbReference type="PANTHER" id="PTHR14963:SF7">
    <property type="entry name" value="RHO GTPASE-ACTIVATING PROTEIN 19"/>
    <property type="match status" value="1"/>
</dbReference>
<dbReference type="SUPFAM" id="SSF48350">
    <property type="entry name" value="GTPase activation domain, GAP"/>
    <property type="match status" value="1"/>
</dbReference>
<accession>A0AAG5CYW1</accession>
<dbReference type="GO" id="GO:0005737">
    <property type="term" value="C:cytoplasm"/>
    <property type="evidence" value="ECO:0007669"/>
    <property type="project" value="TreeGrafter"/>
</dbReference>
<dbReference type="Pfam" id="PF00620">
    <property type="entry name" value="RhoGAP"/>
    <property type="match status" value="1"/>
</dbReference>